<accession>A0ABU6UPH0</accession>
<name>A0ABU6UPH0_9FABA</name>
<protein>
    <submittedName>
        <fullName evidence="2">Uncharacterized protein</fullName>
    </submittedName>
</protein>
<proteinExistence type="predicted"/>
<feature type="compositionally biased region" description="Acidic residues" evidence="1">
    <location>
        <begin position="31"/>
        <end position="42"/>
    </location>
</feature>
<feature type="region of interest" description="Disordered" evidence="1">
    <location>
        <begin position="1"/>
        <end position="61"/>
    </location>
</feature>
<evidence type="ECO:0000256" key="1">
    <source>
        <dbReference type="SAM" id="MobiDB-lite"/>
    </source>
</evidence>
<dbReference type="EMBL" id="JASCZI010121504">
    <property type="protein sequence ID" value="MED6162011.1"/>
    <property type="molecule type" value="Genomic_DNA"/>
</dbReference>
<comment type="caution">
    <text evidence="2">The sequence shown here is derived from an EMBL/GenBank/DDBJ whole genome shotgun (WGS) entry which is preliminary data.</text>
</comment>
<sequence>MAGEEDGGCSSPWLCDEQGESLSNMEGCISEPEDESLDIGMEEPEHYPEAGNQQQRRAPEEAQRLTITEADVHRMEFNNPEEATRFFQQ</sequence>
<evidence type="ECO:0000313" key="3">
    <source>
        <dbReference type="Proteomes" id="UP001341840"/>
    </source>
</evidence>
<evidence type="ECO:0000313" key="2">
    <source>
        <dbReference type="EMBL" id="MED6162011.1"/>
    </source>
</evidence>
<keyword evidence="3" id="KW-1185">Reference proteome</keyword>
<gene>
    <name evidence="2" type="ORF">PIB30_066346</name>
</gene>
<organism evidence="2 3">
    <name type="scientific">Stylosanthes scabra</name>
    <dbReference type="NCBI Taxonomy" id="79078"/>
    <lineage>
        <taxon>Eukaryota</taxon>
        <taxon>Viridiplantae</taxon>
        <taxon>Streptophyta</taxon>
        <taxon>Embryophyta</taxon>
        <taxon>Tracheophyta</taxon>
        <taxon>Spermatophyta</taxon>
        <taxon>Magnoliopsida</taxon>
        <taxon>eudicotyledons</taxon>
        <taxon>Gunneridae</taxon>
        <taxon>Pentapetalae</taxon>
        <taxon>rosids</taxon>
        <taxon>fabids</taxon>
        <taxon>Fabales</taxon>
        <taxon>Fabaceae</taxon>
        <taxon>Papilionoideae</taxon>
        <taxon>50 kb inversion clade</taxon>
        <taxon>dalbergioids sensu lato</taxon>
        <taxon>Dalbergieae</taxon>
        <taxon>Pterocarpus clade</taxon>
        <taxon>Stylosanthes</taxon>
    </lineage>
</organism>
<dbReference type="Proteomes" id="UP001341840">
    <property type="component" value="Unassembled WGS sequence"/>
</dbReference>
<reference evidence="2 3" key="1">
    <citation type="journal article" date="2023" name="Plants (Basel)">
        <title>Bridging the Gap: Combining Genomics and Transcriptomics Approaches to Understand Stylosanthes scabra, an Orphan Legume from the Brazilian Caatinga.</title>
        <authorList>
            <person name="Ferreira-Neto J.R.C."/>
            <person name="da Silva M.D."/>
            <person name="Binneck E."/>
            <person name="de Melo N.F."/>
            <person name="da Silva R.H."/>
            <person name="de Melo A.L.T.M."/>
            <person name="Pandolfi V."/>
            <person name="Bustamante F.O."/>
            <person name="Brasileiro-Vidal A.C."/>
            <person name="Benko-Iseppon A.M."/>
        </authorList>
    </citation>
    <scope>NUCLEOTIDE SEQUENCE [LARGE SCALE GENOMIC DNA]</scope>
    <source>
        <tissue evidence="2">Leaves</tissue>
    </source>
</reference>